<organism evidence="9 10">
    <name type="scientific">Paracoccus aurantius</name>
    <dbReference type="NCBI Taxonomy" id="3073814"/>
    <lineage>
        <taxon>Bacteria</taxon>
        <taxon>Pseudomonadati</taxon>
        <taxon>Pseudomonadota</taxon>
        <taxon>Alphaproteobacteria</taxon>
        <taxon>Rhodobacterales</taxon>
        <taxon>Paracoccaceae</taxon>
        <taxon>Paracoccus</taxon>
    </lineage>
</organism>
<dbReference type="InterPro" id="IPR036291">
    <property type="entry name" value="NAD(P)-bd_dom_sf"/>
</dbReference>
<dbReference type="InterPro" id="IPR011032">
    <property type="entry name" value="GroES-like_sf"/>
</dbReference>
<dbReference type="NCBIfam" id="NF006940">
    <property type="entry name" value="PRK09422.1"/>
    <property type="match status" value="1"/>
</dbReference>
<dbReference type="Proteomes" id="UP001269144">
    <property type="component" value="Unassembled WGS sequence"/>
</dbReference>
<dbReference type="EC" id="1.1.1.1" evidence="3"/>
<evidence type="ECO:0000256" key="6">
    <source>
        <dbReference type="ARBA" id="ARBA00023002"/>
    </source>
</evidence>
<evidence type="ECO:0000259" key="8">
    <source>
        <dbReference type="SMART" id="SM00829"/>
    </source>
</evidence>
<dbReference type="PROSITE" id="PS00059">
    <property type="entry name" value="ADH_ZINC"/>
    <property type="match status" value="1"/>
</dbReference>
<accession>A0ABU2HQV7</accession>
<name>A0ABU2HQV7_9RHOB</name>
<dbReference type="PANTHER" id="PTHR42940:SF8">
    <property type="entry name" value="VACUOLAR PROTEIN SORTING-ASSOCIATED PROTEIN 11"/>
    <property type="match status" value="1"/>
</dbReference>
<keyword evidence="10" id="KW-1185">Reference proteome</keyword>
<dbReference type="InterPro" id="IPR013149">
    <property type="entry name" value="ADH-like_C"/>
</dbReference>
<keyword evidence="5 7" id="KW-0862">Zinc</keyword>
<dbReference type="Pfam" id="PF08240">
    <property type="entry name" value="ADH_N"/>
    <property type="match status" value="1"/>
</dbReference>
<proteinExistence type="inferred from homology"/>
<dbReference type="SMART" id="SM00829">
    <property type="entry name" value="PKS_ER"/>
    <property type="match status" value="1"/>
</dbReference>
<dbReference type="InterPro" id="IPR013154">
    <property type="entry name" value="ADH-like_N"/>
</dbReference>
<reference evidence="10" key="1">
    <citation type="submission" date="2023-07" db="EMBL/GenBank/DDBJ databases">
        <title>Paracoccus sp. MBLB3053 whole genome sequence.</title>
        <authorList>
            <person name="Hwang C.Y."/>
            <person name="Cho E.-S."/>
            <person name="Seo M.-J."/>
        </authorList>
    </citation>
    <scope>NUCLEOTIDE SEQUENCE [LARGE SCALE GENOMIC DNA]</scope>
    <source>
        <strain evidence="10">MBLB3053</strain>
    </source>
</reference>
<dbReference type="Gene3D" id="3.40.50.720">
    <property type="entry name" value="NAD(P)-binding Rossmann-like Domain"/>
    <property type="match status" value="1"/>
</dbReference>
<comment type="similarity">
    <text evidence="2 7">Belongs to the zinc-containing alcohol dehydrogenase family.</text>
</comment>
<dbReference type="RefSeq" id="WP_311159164.1">
    <property type="nucleotide sequence ID" value="NZ_JAVQLW010000001.1"/>
</dbReference>
<comment type="cofactor">
    <cofactor evidence="1 7">
        <name>Zn(2+)</name>
        <dbReference type="ChEBI" id="CHEBI:29105"/>
    </cofactor>
</comment>
<dbReference type="InterPro" id="IPR002328">
    <property type="entry name" value="ADH_Zn_CS"/>
</dbReference>
<evidence type="ECO:0000313" key="10">
    <source>
        <dbReference type="Proteomes" id="UP001269144"/>
    </source>
</evidence>
<keyword evidence="6 9" id="KW-0560">Oxidoreductase</keyword>
<gene>
    <name evidence="9" type="primary">adhP</name>
    <name evidence="9" type="ORF">RGQ15_05205</name>
</gene>
<evidence type="ECO:0000256" key="5">
    <source>
        <dbReference type="ARBA" id="ARBA00022833"/>
    </source>
</evidence>
<evidence type="ECO:0000256" key="1">
    <source>
        <dbReference type="ARBA" id="ARBA00001947"/>
    </source>
</evidence>
<dbReference type="GO" id="GO:0004022">
    <property type="term" value="F:alcohol dehydrogenase (NAD+) activity"/>
    <property type="evidence" value="ECO:0007669"/>
    <property type="project" value="UniProtKB-EC"/>
</dbReference>
<evidence type="ECO:0000313" key="9">
    <source>
        <dbReference type="EMBL" id="MDS9466974.1"/>
    </source>
</evidence>
<dbReference type="SUPFAM" id="SSF50129">
    <property type="entry name" value="GroES-like"/>
    <property type="match status" value="1"/>
</dbReference>
<dbReference type="PANTHER" id="PTHR42940">
    <property type="entry name" value="ALCOHOL DEHYDROGENASE 1-RELATED"/>
    <property type="match status" value="1"/>
</dbReference>
<dbReference type="Pfam" id="PF00107">
    <property type="entry name" value="ADH_zinc_N"/>
    <property type="match status" value="1"/>
</dbReference>
<dbReference type="EMBL" id="JAVQLW010000001">
    <property type="protein sequence ID" value="MDS9466974.1"/>
    <property type="molecule type" value="Genomic_DNA"/>
</dbReference>
<evidence type="ECO:0000256" key="3">
    <source>
        <dbReference type="ARBA" id="ARBA00013190"/>
    </source>
</evidence>
<comment type="caution">
    <text evidence="9">The sequence shown here is derived from an EMBL/GenBank/DDBJ whole genome shotgun (WGS) entry which is preliminary data.</text>
</comment>
<evidence type="ECO:0000256" key="4">
    <source>
        <dbReference type="ARBA" id="ARBA00022723"/>
    </source>
</evidence>
<dbReference type="Gene3D" id="3.90.180.10">
    <property type="entry name" value="Medium-chain alcohol dehydrogenases, catalytic domain"/>
    <property type="match status" value="1"/>
</dbReference>
<feature type="domain" description="Enoyl reductase (ER)" evidence="8">
    <location>
        <begin position="14"/>
        <end position="340"/>
    </location>
</feature>
<evidence type="ECO:0000256" key="2">
    <source>
        <dbReference type="ARBA" id="ARBA00008072"/>
    </source>
</evidence>
<protein>
    <recommendedName>
        <fullName evidence="3">alcohol dehydrogenase</fullName>
        <ecNumber evidence="3">1.1.1.1</ecNumber>
    </recommendedName>
</protein>
<sequence length="344" mass="36131">MAKTMKAAVVREFGKPLTIDEVPIPEPGPGMIQVAIQASGVCHTDLHAASGDWPVKPNPPFIPGHEGVGFVSGVGAGVKHVKEGDRVGVPWLYTACGHCRHCLGGWETLCTEQQNTGYSVNGGFAEYVVADPNYVGHLPKDIDFLEIAPVLCAGVTVYKGLKVTDTKPGDWVVISGVGGLGHMAVQYAKAMGLNVAAVDIHDDKLEFARKLGATVTVNAATEPDPAAAIRRQTDGGAQGVLVTAVSPKAFEQAIGMAARGGTISLNGLPPGTFPLDIFGMVLDGITVRGSIVGTRLDLQESLDFAAQGKVKATVSRAKLDDINGIFDRMRKDQIEGRMVLDLTA</sequence>
<evidence type="ECO:0000256" key="7">
    <source>
        <dbReference type="RuleBase" id="RU361277"/>
    </source>
</evidence>
<keyword evidence="4 7" id="KW-0479">Metal-binding</keyword>
<dbReference type="InterPro" id="IPR020843">
    <property type="entry name" value="ER"/>
</dbReference>
<dbReference type="CDD" id="cd08297">
    <property type="entry name" value="CAD3"/>
    <property type="match status" value="1"/>
</dbReference>
<dbReference type="SUPFAM" id="SSF51735">
    <property type="entry name" value="NAD(P)-binding Rossmann-fold domains"/>
    <property type="match status" value="1"/>
</dbReference>